<keyword evidence="2" id="KW-1185">Reference proteome</keyword>
<organism evidence="1 2">
    <name type="scientific">Mucilaginibacter straminoryzae</name>
    <dbReference type="NCBI Taxonomy" id="2932774"/>
    <lineage>
        <taxon>Bacteria</taxon>
        <taxon>Pseudomonadati</taxon>
        <taxon>Bacteroidota</taxon>
        <taxon>Sphingobacteriia</taxon>
        <taxon>Sphingobacteriales</taxon>
        <taxon>Sphingobacteriaceae</taxon>
        <taxon>Mucilaginibacter</taxon>
    </lineage>
</organism>
<sequence>MDHETPLMHEAKAWIKRKNGTGEIIRIVQEYQPGDKIKCFKLYTAFEDDADYLGRILFDTENYWIYDGEILTVDEQEQLAQFIINHAERV</sequence>
<dbReference type="AlphaFoldDB" id="A0A9X2BBE0"/>
<comment type="caution">
    <text evidence="1">The sequence shown here is derived from an EMBL/GenBank/DDBJ whole genome shotgun (WGS) entry which is preliminary data.</text>
</comment>
<evidence type="ECO:0000313" key="2">
    <source>
        <dbReference type="Proteomes" id="UP001139450"/>
    </source>
</evidence>
<dbReference type="EMBL" id="JALJEJ010000003">
    <property type="protein sequence ID" value="MCJ8209747.1"/>
    <property type="molecule type" value="Genomic_DNA"/>
</dbReference>
<protein>
    <submittedName>
        <fullName evidence="1">Uncharacterized protein</fullName>
    </submittedName>
</protein>
<evidence type="ECO:0000313" key="1">
    <source>
        <dbReference type="EMBL" id="MCJ8209747.1"/>
    </source>
</evidence>
<proteinExistence type="predicted"/>
<gene>
    <name evidence="1" type="ORF">MUY27_08500</name>
</gene>
<name>A0A9X2BBE0_9SPHI</name>
<accession>A0A9X2BBE0</accession>
<dbReference type="RefSeq" id="WP_245129579.1">
    <property type="nucleotide sequence ID" value="NZ_JALJEJ010000003.1"/>
</dbReference>
<reference evidence="1" key="1">
    <citation type="submission" date="2022-04" db="EMBL/GenBank/DDBJ databases">
        <title>Mucilaginibacter sp. RS28 isolated from freshwater.</title>
        <authorList>
            <person name="Ko S.-R."/>
        </authorList>
    </citation>
    <scope>NUCLEOTIDE SEQUENCE</scope>
    <source>
        <strain evidence="1">RS28</strain>
    </source>
</reference>
<dbReference type="Proteomes" id="UP001139450">
    <property type="component" value="Unassembled WGS sequence"/>
</dbReference>